<reference evidence="1 2" key="1">
    <citation type="journal article" date="2016" name="Eur. J. Clin. Microbiol. Infect. Dis.">
        <title>Whole genome sequencing as a tool for phylogenetic analysis of clinical strains of Mitis group streptococci.</title>
        <authorList>
            <person name="Rasmussen L.H."/>
            <person name="Dargis R."/>
            <person name="Hojholt K."/>
            <person name="Christensen J.J."/>
            <person name="Skovgaard O."/>
            <person name="Justesen U.S."/>
            <person name="Rosenvinge F.S."/>
            <person name="Moser C."/>
            <person name="Lukjancenko O."/>
            <person name="Rasmussen S."/>
            <person name="Nielsen X.C."/>
        </authorList>
    </citation>
    <scope>NUCLEOTIDE SEQUENCE [LARGE SCALE GENOMIC DNA]</scope>
    <source>
        <strain evidence="1 2">OD_317805_11</strain>
    </source>
</reference>
<dbReference type="Pfam" id="PF13289">
    <property type="entry name" value="SIR2_2"/>
    <property type="match status" value="1"/>
</dbReference>
<organism evidence="1 2">
    <name type="scientific">Streptococcus mitis</name>
    <dbReference type="NCBI Taxonomy" id="28037"/>
    <lineage>
        <taxon>Bacteria</taxon>
        <taxon>Bacillati</taxon>
        <taxon>Bacillota</taxon>
        <taxon>Bacilli</taxon>
        <taxon>Lactobacillales</taxon>
        <taxon>Streptococcaceae</taxon>
        <taxon>Streptococcus</taxon>
        <taxon>Streptococcus mitis group</taxon>
    </lineage>
</organism>
<proteinExistence type="predicted"/>
<evidence type="ECO:0000313" key="1">
    <source>
        <dbReference type="EMBL" id="ORP01268.1"/>
    </source>
</evidence>
<comment type="caution">
    <text evidence="1">The sequence shown here is derived from an EMBL/GenBank/DDBJ whole genome shotgun (WGS) entry which is preliminary data.</text>
</comment>
<protein>
    <submittedName>
        <fullName evidence="1">Uncharacterized protein</fullName>
    </submittedName>
</protein>
<dbReference type="EMBL" id="NCVK01000045">
    <property type="protein sequence ID" value="ORP01268.1"/>
    <property type="molecule type" value="Genomic_DNA"/>
</dbReference>
<dbReference type="OrthoDB" id="9808492at2"/>
<sequence>MSNNSVNGRIYHYENNKNIFKGLDENQQIIKLKEFVNKYFVSKNLVIFIGSGCSSGAIPLMSKTMSDILENNKNVYEKVKEFLNIKDLSYLIRNLELCKKWLEKNKKDNEIEIKIINDILEKAEGNYNNIGSFVSALSEEQLNSIDKHFYKSFSDIESLLNWLQSGLSFQPSNDDLKSVISILKSEFLKTIPALDDDKYKDSETINTYHKFYQSVFKYRTELSNKINIVTTNYDLFNEYSLESNRIVYSTGFENSLYRNFNVNSFKQRLVDDTNRYKDVWQPTSKEANLLKIHGSINWTSDESGKLIQKDLFKQSDEEIIIYPTMLKHRQTAQAPYSELFREFANVLQVPNTVLIVMGYGFPDEHINNIISQNLKHQDFTLIVFGDTSEDNMKKFFDEFKTQDGFHLIGGDTSCDGVKAHYFNYIVDEIINYVPKDESGQKGEDSHE</sequence>
<dbReference type="AlphaFoldDB" id="A0A1X1KPB0"/>
<accession>A0A1X1KPB0</accession>
<gene>
    <name evidence="1" type="ORF">B7695_07450</name>
</gene>
<evidence type="ECO:0000313" key="2">
    <source>
        <dbReference type="Proteomes" id="UP000193517"/>
    </source>
</evidence>
<dbReference type="RefSeq" id="WP_084890801.1">
    <property type="nucleotide sequence ID" value="NZ_NCVK01000045.1"/>
</dbReference>
<dbReference type="Proteomes" id="UP000193517">
    <property type="component" value="Unassembled WGS sequence"/>
</dbReference>
<name>A0A1X1KPB0_STRMT</name>